<dbReference type="SUPFAM" id="SSF55826">
    <property type="entry name" value="YbaK/ProRS associated domain"/>
    <property type="match status" value="1"/>
</dbReference>
<dbReference type="GO" id="GO:0006412">
    <property type="term" value="P:translation"/>
    <property type="evidence" value="ECO:0007669"/>
    <property type="project" value="UniProtKB-KW"/>
</dbReference>
<dbReference type="AlphaFoldDB" id="A0A0F3RWN3"/>
<dbReference type="PANTHER" id="PTHR31423">
    <property type="entry name" value="YBAK DOMAIN-CONTAINING PROTEIN"/>
    <property type="match status" value="1"/>
</dbReference>
<dbReference type="RefSeq" id="WP_045806908.1">
    <property type="nucleotide sequence ID" value="NZ_JZCR01000009.1"/>
</dbReference>
<dbReference type="STRING" id="216463.VC81_04175"/>
<dbReference type="Pfam" id="PF04073">
    <property type="entry name" value="tRNA_edit"/>
    <property type="match status" value="1"/>
</dbReference>
<dbReference type="GO" id="GO:0002161">
    <property type="term" value="F:aminoacyl-tRNA deacylase activity"/>
    <property type="evidence" value="ECO:0007669"/>
    <property type="project" value="InterPro"/>
</dbReference>
<dbReference type="InterPro" id="IPR007214">
    <property type="entry name" value="YbaK/aa-tRNA-synth-assoc-dom"/>
</dbReference>
<dbReference type="PATRIC" id="fig|216463.3.peg.2664"/>
<keyword evidence="4" id="KW-0030">Aminoacyl-tRNA synthetase</keyword>
<dbReference type="Proteomes" id="UP000033491">
    <property type="component" value="Unassembled WGS sequence"/>
</dbReference>
<name>A0A0F3RWN3_9LACO</name>
<comment type="caution">
    <text evidence="4">The sequence shown here is derived from an EMBL/GenBank/DDBJ whole genome shotgun (WGS) entry which is preliminary data.</text>
</comment>
<accession>A0A0F3RWN3</accession>
<keyword evidence="2" id="KW-0648">Protein biosynthesis</keyword>
<dbReference type="OrthoDB" id="9798587at2"/>
<organism evidence="4 5">
    <name type="scientific">Levilactobacillus spicheri</name>
    <dbReference type="NCBI Taxonomy" id="216463"/>
    <lineage>
        <taxon>Bacteria</taxon>
        <taxon>Bacillati</taxon>
        <taxon>Bacillota</taxon>
        <taxon>Bacilli</taxon>
        <taxon>Lactobacillales</taxon>
        <taxon>Lactobacillaceae</taxon>
        <taxon>Levilactobacillus</taxon>
    </lineage>
</organism>
<dbReference type="Gene3D" id="3.90.960.10">
    <property type="entry name" value="YbaK/aminoacyl-tRNA synthetase-associated domain"/>
    <property type="match status" value="1"/>
</dbReference>
<evidence type="ECO:0000256" key="1">
    <source>
        <dbReference type="ARBA" id="ARBA00010201"/>
    </source>
</evidence>
<protein>
    <submittedName>
        <fullName evidence="4">Prolyl-tRNA synthetase</fullName>
    </submittedName>
</protein>
<reference evidence="4 5" key="1">
    <citation type="submission" date="2015-03" db="EMBL/GenBank/DDBJ databases">
        <authorList>
            <person name="Zheng J."/>
            <person name="Ganezle M."/>
        </authorList>
    </citation>
    <scope>NUCLEOTIDE SEQUENCE [LARGE SCALE GENOMIC DNA]</scope>
    <source>
        <strain evidence="4 5">LP38</strain>
    </source>
</reference>
<dbReference type="CDD" id="cd04335">
    <property type="entry name" value="PrdX_deacylase"/>
    <property type="match status" value="1"/>
</dbReference>
<dbReference type="GO" id="GO:0004812">
    <property type="term" value="F:aminoacyl-tRNA ligase activity"/>
    <property type="evidence" value="ECO:0007669"/>
    <property type="project" value="UniProtKB-KW"/>
</dbReference>
<keyword evidence="4" id="KW-0436">Ligase</keyword>
<dbReference type="EMBL" id="JZCR01000009">
    <property type="protein sequence ID" value="KJW13207.1"/>
    <property type="molecule type" value="Genomic_DNA"/>
</dbReference>
<sequence length="162" mass="18129">MNKAAIYQLLTDRHIWHEIIEHPAVYTMADLSQVTLPHPEAEAKNLFLRDDHHVNDYLVTLKGDRRLDLKAFRKTYGTRRLSFASAAELQTMLGLKTGAVTPLGLLNDAPHQVHFYIDAALLEAPGIIGVHPNDNTATVYLKTADLIELIKDHGNPVTVMTQ</sequence>
<evidence type="ECO:0000259" key="3">
    <source>
        <dbReference type="Pfam" id="PF04073"/>
    </source>
</evidence>
<proteinExistence type="inferred from homology"/>
<evidence type="ECO:0000256" key="2">
    <source>
        <dbReference type="ARBA" id="ARBA00022917"/>
    </source>
</evidence>
<feature type="domain" description="YbaK/aminoacyl-tRNA synthetase-associated" evidence="3">
    <location>
        <begin position="22"/>
        <end position="149"/>
    </location>
</feature>
<dbReference type="PANTHER" id="PTHR31423:SF3">
    <property type="entry name" value="PROLYL-TRNA SYNTHETASE ASSOCIATED DOMAIN-CONTAINING PROTEIN 1-RELATED"/>
    <property type="match status" value="1"/>
</dbReference>
<gene>
    <name evidence="4" type="ORF">VC81_04175</name>
</gene>
<dbReference type="InterPro" id="IPR040285">
    <property type="entry name" value="ProX/PRXD1"/>
</dbReference>
<dbReference type="InterPro" id="IPR036754">
    <property type="entry name" value="YbaK/aa-tRNA-synt-asso_dom_sf"/>
</dbReference>
<evidence type="ECO:0000313" key="5">
    <source>
        <dbReference type="Proteomes" id="UP000033491"/>
    </source>
</evidence>
<comment type="similarity">
    <text evidence="1">Belongs to the PRORSD1 family.</text>
</comment>
<evidence type="ECO:0000313" key="4">
    <source>
        <dbReference type="EMBL" id="KJW13207.1"/>
    </source>
</evidence>